<reference evidence="1" key="1">
    <citation type="submission" date="2023-10" db="EMBL/GenBank/DDBJ databases">
        <authorList>
            <person name="Chen Y."/>
            <person name="Shah S."/>
            <person name="Dougan E. K."/>
            <person name="Thang M."/>
            <person name="Chan C."/>
        </authorList>
    </citation>
    <scope>NUCLEOTIDE SEQUENCE [LARGE SCALE GENOMIC DNA]</scope>
</reference>
<organism evidence="1 2">
    <name type="scientific">Prorocentrum cordatum</name>
    <dbReference type="NCBI Taxonomy" id="2364126"/>
    <lineage>
        <taxon>Eukaryota</taxon>
        <taxon>Sar</taxon>
        <taxon>Alveolata</taxon>
        <taxon>Dinophyceae</taxon>
        <taxon>Prorocentrales</taxon>
        <taxon>Prorocentraceae</taxon>
        <taxon>Prorocentrum</taxon>
    </lineage>
</organism>
<feature type="non-terminal residue" evidence="1">
    <location>
        <position position="557"/>
    </location>
</feature>
<dbReference type="EMBL" id="CAUYUJ010014339">
    <property type="protein sequence ID" value="CAK0839994.1"/>
    <property type="molecule type" value="Genomic_DNA"/>
</dbReference>
<sequence length="557" mass="60040">MDQASFFLTKFAVDGLAEFIALGEQGVDIVNAFVGLASQLLQMPDDDEVYIEKAPAVALNYLQRLLKVVNFLDGVQPSSSTPPSVFVDIQSVVNGPLKGNADGDPFAFVGKALDQEPFWKKKLGILERTVQFVLEAVGAEFGKDLEAATLNSLTTSVHEFLKQASDGTILPAIGAKLAASYIEVLHTAETVMPFSCEVGRCTEEVKKKKTELETSKNKSSFLEVLGSVASGTCSAEDFKKIGETTDLSLVQGDSVVQAKLSDALESTLKKLVDADAIPASDLELLESMQGTMNSAIRSRANVAVKHLRAVMDLNDALAMVFALGDGDIAKVVGHAKIDDELHKASRAVNQVKACPSATAGDATLIALTSKCAGIAEKQISDYQQVCEKFVDSLREAARQVLAKFGSGLLDKLKADQWMSEINASVDWDEAKKITATVLADLNDEQILAHCSACKKAFEAYSEKSKELKLAVDAELKGTVDDALHWVQNVTFAYMVVKGKLDNEGSTNPAVDTREAMVQLQARMSEAGFVPGRRLPSVVLSFYRAGLRMAWRSGDCPR</sequence>
<dbReference type="Proteomes" id="UP001189429">
    <property type="component" value="Unassembled WGS sequence"/>
</dbReference>
<proteinExistence type="predicted"/>
<gene>
    <name evidence="1" type="ORF">PCOR1329_LOCUS35539</name>
</gene>
<accession>A0ABN9T4X1</accession>
<evidence type="ECO:0000313" key="2">
    <source>
        <dbReference type="Proteomes" id="UP001189429"/>
    </source>
</evidence>
<name>A0ABN9T4X1_9DINO</name>
<comment type="caution">
    <text evidence="1">The sequence shown here is derived from an EMBL/GenBank/DDBJ whole genome shotgun (WGS) entry which is preliminary data.</text>
</comment>
<protein>
    <submittedName>
        <fullName evidence="1">Uncharacterized protein</fullName>
    </submittedName>
</protein>
<keyword evidence="2" id="KW-1185">Reference proteome</keyword>
<evidence type="ECO:0000313" key="1">
    <source>
        <dbReference type="EMBL" id="CAK0839994.1"/>
    </source>
</evidence>